<keyword evidence="2" id="KW-1185">Reference proteome</keyword>
<dbReference type="RefSeq" id="WP_377928333.1">
    <property type="nucleotide sequence ID" value="NZ_JBHUEM010000016.1"/>
</dbReference>
<sequence>MNLSTIRHYLSSHCETSDKHESEMLRTHYYKSTNGKALKVLQSVIETIQGYKITSVSEEHGEISVEISAPKKGFLVISVIQVRPMETAIDFSVTYEGFFGIGFCQKVVSTLYEKLDKELQVIGNG</sequence>
<gene>
    <name evidence="1" type="ORF">ACFSCX_11290</name>
</gene>
<name>A0ABW4LQM0_9BACI</name>
<comment type="caution">
    <text evidence="1">The sequence shown here is derived from an EMBL/GenBank/DDBJ whole genome shotgun (WGS) entry which is preliminary data.</text>
</comment>
<evidence type="ECO:0000313" key="2">
    <source>
        <dbReference type="Proteomes" id="UP001597214"/>
    </source>
</evidence>
<evidence type="ECO:0000313" key="1">
    <source>
        <dbReference type="EMBL" id="MFD1737136.1"/>
    </source>
</evidence>
<organism evidence="1 2">
    <name type="scientific">Bacillus salitolerans</name>
    <dbReference type="NCBI Taxonomy" id="1437434"/>
    <lineage>
        <taxon>Bacteria</taxon>
        <taxon>Bacillati</taxon>
        <taxon>Bacillota</taxon>
        <taxon>Bacilli</taxon>
        <taxon>Bacillales</taxon>
        <taxon>Bacillaceae</taxon>
        <taxon>Bacillus</taxon>
    </lineage>
</organism>
<protein>
    <submittedName>
        <fullName evidence="1">Cytosolic protein</fullName>
    </submittedName>
</protein>
<accession>A0ABW4LQM0</accession>
<reference evidence="2" key="1">
    <citation type="journal article" date="2019" name="Int. J. Syst. Evol. Microbiol.">
        <title>The Global Catalogue of Microorganisms (GCM) 10K type strain sequencing project: providing services to taxonomists for standard genome sequencing and annotation.</title>
        <authorList>
            <consortium name="The Broad Institute Genomics Platform"/>
            <consortium name="The Broad Institute Genome Sequencing Center for Infectious Disease"/>
            <person name="Wu L."/>
            <person name="Ma J."/>
        </authorList>
    </citation>
    <scope>NUCLEOTIDE SEQUENCE [LARGE SCALE GENOMIC DNA]</scope>
    <source>
        <strain evidence="2">CCUG 49339</strain>
    </source>
</reference>
<dbReference type="EMBL" id="JBHUEM010000016">
    <property type="protein sequence ID" value="MFD1737136.1"/>
    <property type="molecule type" value="Genomic_DNA"/>
</dbReference>
<proteinExistence type="predicted"/>
<dbReference type="Proteomes" id="UP001597214">
    <property type="component" value="Unassembled WGS sequence"/>
</dbReference>